<dbReference type="NCBIfam" id="TIGR00875">
    <property type="entry name" value="fsa_talC_mipB"/>
    <property type="match status" value="1"/>
</dbReference>
<dbReference type="PANTHER" id="PTHR10683">
    <property type="entry name" value="TRANSALDOLASE"/>
    <property type="match status" value="1"/>
</dbReference>
<protein>
    <recommendedName>
        <fullName evidence="9">Probable transaldolase</fullName>
        <ecNumber evidence="9">2.2.1.2</ecNumber>
    </recommendedName>
</protein>
<evidence type="ECO:0000256" key="1">
    <source>
        <dbReference type="ARBA" id="ARBA00004496"/>
    </source>
</evidence>
<evidence type="ECO:0000256" key="7">
    <source>
        <dbReference type="ARBA" id="ARBA00023270"/>
    </source>
</evidence>
<dbReference type="CDD" id="cd00956">
    <property type="entry name" value="Transaldolase_FSA"/>
    <property type="match status" value="1"/>
</dbReference>
<comment type="similarity">
    <text evidence="3 9">Belongs to the transaldolase family. Type 3B subfamily.</text>
</comment>
<dbReference type="InterPro" id="IPR013785">
    <property type="entry name" value="Aldolase_TIM"/>
</dbReference>
<evidence type="ECO:0000313" key="11">
    <source>
        <dbReference type="Proteomes" id="UP000284605"/>
    </source>
</evidence>
<dbReference type="InterPro" id="IPR001585">
    <property type="entry name" value="TAL/FSA"/>
</dbReference>
<comment type="pathway">
    <text evidence="2 9">Carbohydrate degradation; pentose phosphate pathway; D-glyceraldehyde 3-phosphate and beta-D-fructose 6-phosphate from D-ribose 5-phosphate and D-xylulose 5-phosphate (non-oxidative stage): step 2/3.</text>
</comment>
<dbReference type="HAMAP" id="MF_00494">
    <property type="entry name" value="Transaldolase_3b"/>
    <property type="match status" value="1"/>
</dbReference>
<dbReference type="GO" id="GO:0016832">
    <property type="term" value="F:aldehyde-lyase activity"/>
    <property type="evidence" value="ECO:0007669"/>
    <property type="project" value="InterPro"/>
</dbReference>
<dbReference type="AlphaFoldDB" id="A0A418WFH1"/>
<evidence type="ECO:0000256" key="5">
    <source>
        <dbReference type="ARBA" id="ARBA00022679"/>
    </source>
</evidence>
<dbReference type="InterPro" id="IPR033919">
    <property type="entry name" value="TSA/FSA_arc/bac"/>
</dbReference>
<dbReference type="Pfam" id="PF00923">
    <property type="entry name" value="TAL_FSA"/>
    <property type="match status" value="1"/>
</dbReference>
<dbReference type="EC" id="2.2.1.2" evidence="9"/>
<gene>
    <name evidence="10" type="primary">fsa</name>
    <name evidence="9" type="synonym">tal</name>
    <name evidence="10" type="ORF">D3874_18115</name>
</gene>
<dbReference type="SUPFAM" id="SSF51569">
    <property type="entry name" value="Aldolase"/>
    <property type="match status" value="1"/>
</dbReference>
<evidence type="ECO:0000256" key="9">
    <source>
        <dbReference type="HAMAP-Rule" id="MF_00494"/>
    </source>
</evidence>
<evidence type="ECO:0000256" key="8">
    <source>
        <dbReference type="ARBA" id="ARBA00048810"/>
    </source>
</evidence>
<dbReference type="GO" id="GO:0042182">
    <property type="term" value="P:ketone catabolic process"/>
    <property type="evidence" value="ECO:0007669"/>
    <property type="project" value="UniProtKB-ARBA"/>
</dbReference>
<dbReference type="Proteomes" id="UP000284605">
    <property type="component" value="Unassembled WGS sequence"/>
</dbReference>
<evidence type="ECO:0000256" key="6">
    <source>
        <dbReference type="ARBA" id="ARBA00023126"/>
    </source>
</evidence>
<dbReference type="Gene3D" id="3.20.20.70">
    <property type="entry name" value="Aldolase class I"/>
    <property type="match status" value="1"/>
</dbReference>
<dbReference type="GO" id="GO:0005737">
    <property type="term" value="C:cytoplasm"/>
    <property type="evidence" value="ECO:0007669"/>
    <property type="project" value="UniProtKB-SubCell"/>
</dbReference>
<dbReference type="GO" id="GO:0005975">
    <property type="term" value="P:carbohydrate metabolic process"/>
    <property type="evidence" value="ECO:0007669"/>
    <property type="project" value="InterPro"/>
</dbReference>
<evidence type="ECO:0000256" key="4">
    <source>
        <dbReference type="ARBA" id="ARBA00022490"/>
    </source>
</evidence>
<organism evidence="10 11">
    <name type="scientific">Oleomonas cavernae</name>
    <dbReference type="NCBI Taxonomy" id="2320859"/>
    <lineage>
        <taxon>Bacteria</taxon>
        <taxon>Pseudomonadati</taxon>
        <taxon>Pseudomonadota</taxon>
        <taxon>Alphaproteobacteria</taxon>
        <taxon>Acetobacterales</taxon>
        <taxon>Acetobacteraceae</taxon>
        <taxon>Oleomonas</taxon>
    </lineage>
</organism>
<dbReference type="PROSITE" id="PS01054">
    <property type="entry name" value="TRANSALDOLASE_1"/>
    <property type="match status" value="1"/>
</dbReference>
<dbReference type="FunFam" id="3.20.20.70:FF:000018">
    <property type="entry name" value="Probable transaldolase"/>
    <property type="match status" value="1"/>
</dbReference>
<dbReference type="InterPro" id="IPR004731">
    <property type="entry name" value="Transaldolase_3B/F6P_aldolase"/>
</dbReference>
<reference evidence="10 11" key="1">
    <citation type="submission" date="2018-09" db="EMBL/GenBank/DDBJ databases">
        <authorList>
            <person name="Zhu H."/>
        </authorList>
    </citation>
    <scope>NUCLEOTIDE SEQUENCE [LARGE SCALE GENOMIC DNA]</scope>
    <source>
        <strain evidence="10 11">K1W22B-8</strain>
    </source>
</reference>
<feature type="active site" description="Schiff-base intermediate with substrate" evidence="9">
    <location>
        <position position="83"/>
    </location>
</feature>
<accession>A0A418WFH1</accession>
<dbReference type="UniPathway" id="UPA00115">
    <property type="reaction ID" value="UER00414"/>
</dbReference>
<dbReference type="EMBL" id="QYUK01000011">
    <property type="protein sequence ID" value="RJF88669.1"/>
    <property type="molecule type" value="Genomic_DNA"/>
</dbReference>
<name>A0A418WFH1_9PROT</name>
<keyword evidence="4 9" id="KW-0963">Cytoplasm</keyword>
<dbReference type="OrthoDB" id="9807051at2"/>
<keyword evidence="5 9" id="KW-0808">Transferase</keyword>
<dbReference type="GO" id="GO:0004801">
    <property type="term" value="F:transaldolase activity"/>
    <property type="evidence" value="ECO:0007669"/>
    <property type="project" value="UniProtKB-UniRule"/>
</dbReference>
<dbReference type="PANTHER" id="PTHR10683:SF40">
    <property type="entry name" value="FRUCTOSE-6-PHOSPHATE ALDOLASE 1-RELATED"/>
    <property type="match status" value="1"/>
</dbReference>
<sequence length="218" mass="23166">MKFFIDTADVREIKDLAATGMVDGVTTNPSLIAKSGRNILEVIAEICGVVDGPVSAEVTATQYEDMLVEGRKLAKIADNVAVKVPLTWAGLKTCKTLSDDGIMVNVTLCFSSAQALLAAKAGATFISPFVGRLDDIATDGMELIAEIRQIYDNYEALTTEILVASVRHPRHVVDAAKLGADVATLPPAVLRALASHPLTDRGLEAFLADWAKTGQSIL</sequence>
<evidence type="ECO:0000256" key="2">
    <source>
        <dbReference type="ARBA" id="ARBA00004857"/>
    </source>
</evidence>
<keyword evidence="6 9" id="KW-0570">Pentose shunt</keyword>
<comment type="caution">
    <text evidence="10">The sequence shown here is derived from an EMBL/GenBank/DDBJ whole genome shotgun (WGS) entry which is preliminary data.</text>
</comment>
<dbReference type="RefSeq" id="WP_119779331.1">
    <property type="nucleotide sequence ID" value="NZ_QYUK01000011.1"/>
</dbReference>
<evidence type="ECO:0000313" key="10">
    <source>
        <dbReference type="EMBL" id="RJF88669.1"/>
    </source>
</evidence>
<keyword evidence="11" id="KW-1185">Reference proteome</keyword>
<comment type="catalytic activity">
    <reaction evidence="8 9">
        <text>D-sedoheptulose 7-phosphate + D-glyceraldehyde 3-phosphate = D-erythrose 4-phosphate + beta-D-fructose 6-phosphate</text>
        <dbReference type="Rhea" id="RHEA:17053"/>
        <dbReference type="ChEBI" id="CHEBI:16897"/>
        <dbReference type="ChEBI" id="CHEBI:57483"/>
        <dbReference type="ChEBI" id="CHEBI:57634"/>
        <dbReference type="ChEBI" id="CHEBI:59776"/>
        <dbReference type="EC" id="2.2.1.2"/>
    </reaction>
</comment>
<keyword evidence="7 9" id="KW-0704">Schiff base</keyword>
<dbReference type="InterPro" id="IPR022999">
    <property type="entry name" value="Transaldolase_3B"/>
</dbReference>
<comment type="function">
    <text evidence="9">Transaldolase is important for the balance of metabolites in the pentose-phosphate pathway.</text>
</comment>
<proteinExistence type="inferred from homology"/>
<dbReference type="GO" id="GO:0006098">
    <property type="term" value="P:pentose-phosphate shunt"/>
    <property type="evidence" value="ECO:0007669"/>
    <property type="project" value="UniProtKB-UniRule"/>
</dbReference>
<dbReference type="InterPro" id="IPR018225">
    <property type="entry name" value="Transaldolase_AS"/>
</dbReference>
<evidence type="ECO:0000256" key="3">
    <source>
        <dbReference type="ARBA" id="ARBA00005740"/>
    </source>
</evidence>
<comment type="subcellular location">
    <subcellularLocation>
        <location evidence="1 9">Cytoplasm</location>
    </subcellularLocation>
</comment>